<dbReference type="Proteomes" id="UP000095672">
    <property type="component" value="Chromosome"/>
</dbReference>
<evidence type="ECO:0000256" key="7">
    <source>
        <dbReference type="ARBA" id="ARBA00023186"/>
    </source>
</evidence>
<dbReference type="AlphaFoldDB" id="A0A1C9W928"/>
<protein>
    <recommendedName>
        <fullName evidence="4 11">Trigger factor</fullName>
        <shortName evidence="11">TF</shortName>
        <ecNumber evidence="3 11">5.2.1.8</ecNumber>
    </recommendedName>
    <alternativeName>
        <fullName evidence="10 11">PPIase</fullName>
    </alternativeName>
</protein>
<dbReference type="NCBIfam" id="TIGR00115">
    <property type="entry name" value="tig"/>
    <property type="match status" value="1"/>
</dbReference>
<dbReference type="KEGG" id="micc:AUP74_02260"/>
<dbReference type="InterPro" id="IPR037041">
    <property type="entry name" value="Trigger_fac_C_sf"/>
</dbReference>
<keyword evidence="9 11" id="KW-0131">Cell cycle</keyword>
<dbReference type="Pfam" id="PF05697">
    <property type="entry name" value="Trigger_N"/>
    <property type="match status" value="1"/>
</dbReference>
<dbReference type="InterPro" id="IPR005215">
    <property type="entry name" value="Trig_fac"/>
</dbReference>
<dbReference type="GO" id="GO:0003755">
    <property type="term" value="F:peptidyl-prolyl cis-trans isomerase activity"/>
    <property type="evidence" value="ECO:0007669"/>
    <property type="project" value="UniProtKB-UniRule"/>
</dbReference>
<keyword evidence="7 11" id="KW-0143">Chaperone</keyword>
<dbReference type="PROSITE" id="PS50059">
    <property type="entry name" value="FKBP_PPIASE"/>
    <property type="match status" value="1"/>
</dbReference>
<organism evidence="15 16">
    <name type="scientific">Microbulbifer aggregans</name>
    <dbReference type="NCBI Taxonomy" id="1769779"/>
    <lineage>
        <taxon>Bacteria</taxon>
        <taxon>Pseudomonadati</taxon>
        <taxon>Pseudomonadota</taxon>
        <taxon>Gammaproteobacteria</taxon>
        <taxon>Cellvibrionales</taxon>
        <taxon>Microbulbiferaceae</taxon>
        <taxon>Microbulbifer</taxon>
    </lineage>
</organism>
<sequence>MQVSIETTSGLERRLTVNLPAEVVDQEVDKRLQQAAKNVRLNGFRKGKVPMKVVRQRFGAGVRQEVLGEVMSRSFYEAVQKEQVKPAGQPSIEAKETAPGKNLEYVATFEVYPEVELVELSSIEVERPVAEVTDKDVDNMIDVLRKQQSDWKETKRKAQKGDRVTIDFVGRVDGEEFEGGKAEGQQLVLGSGQMIPGFEDGILGMKPGEEQDIQVTFPEDYQAENLKGKEATFTIKVKSSEKPELPALDEEFFKAYGVEEGGEEKFREEVRNNMERELKNAALNKVKTQVMDQLFEKHEVEIPAALVAGEVQTLRGQMVQQFGGQIKAEDAAKMLPDAMFEDQAKRRVVLGLVVGEIVKQNKLDVDADRVKAKVEELASTYQQPEEVVEYYYSNRELLSGVESVVLEDQVVDFVLDSAKVKEVKSSYDDVIKPQQQG</sequence>
<dbReference type="STRING" id="1769779.AUP74_02260"/>
<keyword evidence="11" id="KW-0963">Cytoplasm</keyword>
<dbReference type="Gene3D" id="1.10.3120.10">
    <property type="entry name" value="Trigger factor, C-terminal domain"/>
    <property type="match status" value="1"/>
</dbReference>
<comment type="function">
    <text evidence="11">Involved in protein export. Acts as a chaperone by maintaining the newly synthesized protein in an open conformation. Functions as a peptidyl-prolyl cis-trans isomerase.</text>
</comment>
<evidence type="ECO:0000259" key="14">
    <source>
        <dbReference type="PROSITE" id="PS50059"/>
    </source>
</evidence>
<dbReference type="OrthoDB" id="9767721at2"/>
<evidence type="ECO:0000256" key="8">
    <source>
        <dbReference type="ARBA" id="ARBA00023235"/>
    </source>
</evidence>
<dbReference type="InterPro" id="IPR008881">
    <property type="entry name" value="Trigger_fac_ribosome-bd_bac"/>
</dbReference>
<dbReference type="Gene3D" id="3.30.70.1050">
    <property type="entry name" value="Trigger factor ribosome-binding domain"/>
    <property type="match status" value="1"/>
</dbReference>
<evidence type="ECO:0000256" key="1">
    <source>
        <dbReference type="ARBA" id="ARBA00000971"/>
    </source>
</evidence>
<dbReference type="InterPro" id="IPR027304">
    <property type="entry name" value="Trigger_fact/SurA_dom_sf"/>
</dbReference>
<dbReference type="PANTHER" id="PTHR30560">
    <property type="entry name" value="TRIGGER FACTOR CHAPERONE AND PEPTIDYL-PROLYL CIS/TRANS ISOMERASE"/>
    <property type="match status" value="1"/>
</dbReference>
<evidence type="ECO:0000256" key="2">
    <source>
        <dbReference type="ARBA" id="ARBA00005464"/>
    </source>
</evidence>
<keyword evidence="6 11" id="KW-0697">Rotamase</keyword>
<dbReference type="Pfam" id="PF05698">
    <property type="entry name" value="Trigger_C"/>
    <property type="match status" value="1"/>
</dbReference>
<dbReference type="InterPro" id="IPR046357">
    <property type="entry name" value="PPIase_dom_sf"/>
</dbReference>
<dbReference type="GO" id="GO:0043022">
    <property type="term" value="F:ribosome binding"/>
    <property type="evidence" value="ECO:0007669"/>
    <property type="project" value="TreeGrafter"/>
</dbReference>
<dbReference type="GO" id="GO:0005737">
    <property type="term" value="C:cytoplasm"/>
    <property type="evidence" value="ECO:0007669"/>
    <property type="project" value="UniProtKB-SubCell"/>
</dbReference>
<reference evidence="16" key="1">
    <citation type="submission" date="2016-01" db="EMBL/GenBank/DDBJ databases">
        <title>Complete genome sequence of Microbulbifer sp. CCB-MM1, a halophile isolated from Matang Mangrove Forest, Perak.</title>
        <authorList>
            <person name="Moh T.H."/>
            <person name="Dinesh B."/>
            <person name="Lau N.-S."/>
            <person name="Go F."/>
            <person name="Alexander Chong S.-C."/>
        </authorList>
    </citation>
    <scope>NUCLEOTIDE SEQUENCE [LARGE SCALE GENOMIC DNA]</scope>
    <source>
        <strain evidence="16">CCB-MM1</strain>
    </source>
</reference>
<evidence type="ECO:0000256" key="9">
    <source>
        <dbReference type="ARBA" id="ARBA00023306"/>
    </source>
</evidence>
<dbReference type="GO" id="GO:0051301">
    <property type="term" value="P:cell division"/>
    <property type="evidence" value="ECO:0007669"/>
    <property type="project" value="UniProtKB-KW"/>
</dbReference>
<comment type="catalytic activity">
    <reaction evidence="1 11 12">
        <text>[protein]-peptidylproline (omega=180) = [protein]-peptidylproline (omega=0)</text>
        <dbReference type="Rhea" id="RHEA:16237"/>
        <dbReference type="Rhea" id="RHEA-COMP:10747"/>
        <dbReference type="Rhea" id="RHEA-COMP:10748"/>
        <dbReference type="ChEBI" id="CHEBI:83833"/>
        <dbReference type="ChEBI" id="CHEBI:83834"/>
        <dbReference type="EC" id="5.2.1.8"/>
    </reaction>
</comment>
<keyword evidence="5 11" id="KW-0132">Cell division</keyword>
<evidence type="ECO:0000256" key="6">
    <source>
        <dbReference type="ARBA" id="ARBA00023110"/>
    </source>
</evidence>
<dbReference type="InterPro" id="IPR001179">
    <property type="entry name" value="PPIase_FKBP_dom"/>
</dbReference>
<evidence type="ECO:0000256" key="13">
    <source>
        <dbReference type="RuleBase" id="RU003914"/>
    </source>
</evidence>
<dbReference type="Gene3D" id="3.10.50.40">
    <property type="match status" value="1"/>
</dbReference>
<comment type="subcellular location">
    <subcellularLocation>
        <location evidence="11">Cytoplasm</location>
    </subcellularLocation>
    <text evidence="11">About half TF is bound to the ribosome near the polypeptide exit tunnel while the other half is free in the cytoplasm.</text>
</comment>
<dbReference type="GO" id="GO:0043335">
    <property type="term" value="P:protein unfolding"/>
    <property type="evidence" value="ECO:0007669"/>
    <property type="project" value="TreeGrafter"/>
</dbReference>
<accession>A0A1C9W928</accession>
<dbReference type="GO" id="GO:0015031">
    <property type="term" value="P:protein transport"/>
    <property type="evidence" value="ECO:0007669"/>
    <property type="project" value="UniProtKB-UniRule"/>
</dbReference>
<dbReference type="GO" id="GO:0044183">
    <property type="term" value="F:protein folding chaperone"/>
    <property type="evidence" value="ECO:0007669"/>
    <property type="project" value="TreeGrafter"/>
</dbReference>
<dbReference type="FunFam" id="3.10.50.40:FF:000001">
    <property type="entry name" value="Trigger factor"/>
    <property type="match status" value="1"/>
</dbReference>
<keyword evidence="16" id="KW-1185">Reference proteome</keyword>
<dbReference type="EC" id="5.2.1.8" evidence="3 11"/>
<evidence type="ECO:0000256" key="4">
    <source>
        <dbReference type="ARBA" id="ARBA00016902"/>
    </source>
</evidence>
<comment type="similarity">
    <text evidence="2 11 13">Belongs to the FKBP-type PPIase family. Tig subfamily.</text>
</comment>
<dbReference type="HAMAP" id="MF_00303">
    <property type="entry name" value="Trigger_factor_Tig"/>
    <property type="match status" value="1"/>
</dbReference>
<evidence type="ECO:0000256" key="10">
    <source>
        <dbReference type="ARBA" id="ARBA00029986"/>
    </source>
</evidence>
<evidence type="ECO:0000313" key="15">
    <source>
        <dbReference type="EMBL" id="AOS97668.1"/>
    </source>
</evidence>
<dbReference type="SUPFAM" id="SSF54534">
    <property type="entry name" value="FKBP-like"/>
    <property type="match status" value="1"/>
</dbReference>
<dbReference type="InterPro" id="IPR008880">
    <property type="entry name" value="Trigger_fac_C"/>
</dbReference>
<dbReference type="InterPro" id="IPR036611">
    <property type="entry name" value="Trigger_fac_ribosome-bd_sf"/>
</dbReference>
<dbReference type="Pfam" id="PF00254">
    <property type="entry name" value="FKBP_C"/>
    <property type="match status" value="1"/>
</dbReference>
<feature type="domain" description="PPIase FKBP-type" evidence="14">
    <location>
        <begin position="161"/>
        <end position="251"/>
    </location>
</feature>
<dbReference type="PANTHER" id="PTHR30560:SF3">
    <property type="entry name" value="TRIGGER FACTOR-LIKE PROTEIN TIG, CHLOROPLASTIC"/>
    <property type="match status" value="1"/>
</dbReference>
<dbReference type="PIRSF" id="PIRSF003095">
    <property type="entry name" value="Trigger_factor"/>
    <property type="match status" value="1"/>
</dbReference>
<dbReference type="SUPFAM" id="SSF102735">
    <property type="entry name" value="Trigger factor ribosome-binding domain"/>
    <property type="match status" value="1"/>
</dbReference>
<evidence type="ECO:0000256" key="11">
    <source>
        <dbReference type="HAMAP-Rule" id="MF_00303"/>
    </source>
</evidence>
<dbReference type="GO" id="GO:0051083">
    <property type="term" value="P:'de novo' cotranslational protein folding"/>
    <property type="evidence" value="ECO:0007669"/>
    <property type="project" value="TreeGrafter"/>
</dbReference>
<gene>
    <name evidence="11 15" type="primary">tig</name>
    <name evidence="15" type="ORF">AUP74_02260</name>
</gene>
<dbReference type="EMBL" id="CP014143">
    <property type="protein sequence ID" value="AOS97668.1"/>
    <property type="molecule type" value="Genomic_DNA"/>
</dbReference>
<keyword evidence="8 11" id="KW-0413">Isomerase</keyword>
<evidence type="ECO:0000256" key="5">
    <source>
        <dbReference type="ARBA" id="ARBA00022618"/>
    </source>
</evidence>
<evidence type="ECO:0000256" key="3">
    <source>
        <dbReference type="ARBA" id="ARBA00013194"/>
    </source>
</evidence>
<dbReference type="SUPFAM" id="SSF109998">
    <property type="entry name" value="Triger factor/SurA peptide-binding domain-like"/>
    <property type="match status" value="1"/>
</dbReference>
<dbReference type="PATRIC" id="fig|1769779.3.peg.2254"/>
<evidence type="ECO:0000313" key="16">
    <source>
        <dbReference type="Proteomes" id="UP000095672"/>
    </source>
</evidence>
<dbReference type="RefSeq" id="WP_069947638.1">
    <property type="nucleotide sequence ID" value="NZ_CP014143.1"/>
</dbReference>
<comment type="domain">
    <text evidence="11">Consists of 3 domains; the N-terminus binds the ribosome, the middle domain has PPIase activity, while the C-terminus has intrinsic chaperone activity on its own.</text>
</comment>
<name>A0A1C9W928_9GAMM</name>
<evidence type="ECO:0000256" key="12">
    <source>
        <dbReference type="PROSITE-ProRule" id="PRU00277"/>
    </source>
</evidence>
<proteinExistence type="inferred from homology"/>